<dbReference type="Gene3D" id="3.30.40.10">
    <property type="entry name" value="Zinc/RING finger domain, C3HC4 (zinc finger)"/>
    <property type="match status" value="1"/>
</dbReference>
<keyword evidence="2" id="KW-0217">Developmental protein</keyword>
<dbReference type="Pfam" id="PF07177">
    <property type="entry name" value="Neuralized"/>
    <property type="match status" value="2"/>
</dbReference>
<dbReference type="InterPro" id="IPR043136">
    <property type="entry name" value="B30.2/SPRY_sf"/>
</dbReference>
<dbReference type="SMART" id="SM00184">
    <property type="entry name" value="RING"/>
    <property type="match status" value="1"/>
</dbReference>
<dbReference type="Gene3D" id="2.60.120.920">
    <property type="match status" value="2"/>
</dbReference>
<feature type="domain" description="RING-type" evidence="13">
    <location>
        <begin position="532"/>
        <end position="573"/>
    </location>
</feature>
<keyword evidence="4" id="KW-0677">Repeat</keyword>
<dbReference type="InterPro" id="IPR006573">
    <property type="entry name" value="NHR_dom"/>
</dbReference>
<evidence type="ECO:0000256" key="5">
    <source>
        <dbReference type="ARBA" id="ARBA00022771"/>
    </source>
</evidence>
<dbReference type="FunFam" id="3.30.40.10:FF:000441">
    <property type="entry name" value="Neuralized, isoform B"/>
    <property type="match status" value="1"/>
</dbReference>
<reference evidence="15 16" key="1">
    <citation type="journal article" date="2019" name="PLoS Biol.">
        <title>Sex chromosomes control vertical transmission of feminizing Wolbachia symbionts in an isopod.</title>
        <authorList>
            <person name="Becking T."/>
            <person name="Chebbi M.A."/>
            <person name="Giraud I."/>
            <person name="Moumen B."/>
            <person name="Laverre T."/>
            <person name="Caubet Y."/>
            <person name="Peccoud J."/>
            <person name="Gilbert C."/>
            <person name="Cordaux R."/>
        </authorList>
    </citation>
    <scope>NUCLEOTIDE SEQUENCE [LARGE SCALE GENOMIC DNA]</scope>
    <source>
        <strain evidence="15">ANa2</strain>
        <tissue evidence="15">Whole body excluding digestive tract and cuticle</tissue>
    </source>
</reference>
<evidence type="ECO:0000256" key="12">
    <source>
        <dbReference type="SAM" id="MobiDB-lite"/>
    </source>
</evidence>
<evidence type="ECO:0000313" key="15">
    <source>
        <dbReference type="EMBL" id="KAB7504472.1"/>
    </source>
</evidence>
<dbReference type="CDD" id="cd16647">
    <property type="entry name" value="mRING-HC-C3HC5_NEU1"/>
    <property type="match status" value="1"/>
</dbReference>
<evidence type="ECO:0000256" key="8">
    <source>
        <dbReference type="ARBA" id="ARBA00023242"/>
    </source>
</evidence>
<dbReference type="InterPro" id="IPR001841">
    <property type="entry name" value="Znf_RING"/>
</dbReference>
<feature type="region of interest" description="Disordered" evidence="12">
    <location>
        <begin position="464"/>
        <end position="483"/>
    </location>
</feature>
<evidence type="ECO:0000256" key="7">
    <source>
        <dbReference type="ARBA" id="ARBA00023125"/>
    </source>
</evidence>
<feature type="domain" description="NHR" evidence="14">
    <location>
        <begin position="277"/>
        <end position="432"/>
    </location>
</feature>
<comment type="function">
    <text evidence="9">Involved in neurogenesis. Interacts with other neurogenic proteins in the specification of the neuroblast versus epidermoblast cell fate.</text>
</comment>
<evidence type="ECO:0000256" key="1">
    <source>
        <dbReference type="ARBA" id="ARBA00004123"/>
    </source>
</evidence>
<keyword evidence="16" id="KW-1185">Reference proteome</keyword>
<name>A0A5N5TD69_9CRUS</name>
<gene>
    <name evidence="15" type="primary">neur_0</name>
    <name evidence="15" type="ORF">Anas_09157</name>
</gene>
<evidence type="ECO:0000256" key="3">
    <source>
        <dbReference type="ARBA" id="ARBA00022723"/>
    </source>
</evidence>
<feature type="domain" description="NHR" evidence="14">
    <location>
        <begin position="51"/>
        <end position="205"/>
    </location>
</feature>
<dbReference type="GO" id="GO:0003677">
    <property type="term" value="F:DNA binding"/>
    <property type="evidence" value="ECO:0007669"/>
    <property type="project" value="UniProtKB-KW"/>
</dbReference>
<organism evidence="15 16">
    <name type="scientific">Armadillidium nasatum</name>
    <dbReference type="NCBI Taxonomy" id="96803"/>
    <lineage>
        <taxon>Eukaryota</taxon>
        <taxon>Metazoa</taxon>
        <taxon>Ecdysozoa</taxon>
        <taxon>Arthropoda</taxon>
        <taxon>Crustacea</taxon>
        <taxon>Multicrustacea</taxon>
        <taxon>Malacostraca</taxon>
        <taxon>Eumalacostraca</taxon>
        <taxon>Peracarida</taxon>
        <taxon>Isopoda</taxon>
        <taxon>Oniscidea</taxon>
        <taxon>Crinocheta</taxon>
        <taxon>Armadillidiidae</taxon>
        <taxon>Armadillidium</taxon>
    </lineage>
</organism>
<protein>
    <recommendedName>
        <fullName evidence="10">Protein neuralized</fullName>
    </recommendedName>
</protein>
<dbReference type="EMBL" id="SEYY01003089">
    <property type="protein sequence ID" value="KAB7504472.1"/>
    <property type="molecule type" value="Genomic_DNA"/>
</dbReference>
<evidence type="ECO:0000256" key="11">
    <source>
        <dbReference type="PROSITE-ProRule" id="PRU00175"/>
    </source>
</evidence>
<dbReference type="SUPFAM" id="SSF57850">
    <property type="entry name" value="RING/U-box"/>
    <property type="match status" value="1"/>
</dbReference>
<comment type="caution">
    <text evidence="15">The sequence shown here is derived from an EMBL/GenBank/DDBJ whole genome shotgun (WGS) entry which is preliminary data.</text>
</comment>
<dbReference type="PANTHER" id="PTHR12429">
    <property type="entry name" value="NEURALIZED"/>
    <property type="match status" value="1"/>
</dbReference>
<dbReference type="GO" id="GO:0008270">
    <property type="term" value="F:zinc ion binding"/>
    <property type="evidence" value="ECO:0007669"/>
    <property type="project" value="UniProtKB-KW"/>
</dbReference>
<dbReference type="OrthoDB" id="6078042at2759"/>
<comment type="subcellular location">
    <subcellularLocation>
        <location evidence="1">Nucleus</location>
    </subcellularLocation>
</comment>
<dbReference type="Proteomes" id="UP000326759">
    <property type="component" value="Unassembled WGS sequence"/>
</dbReference>
<keyword evidence="5 11" id="KW-0863">Zinc-finger</keyword>
<evidence type="ECO:0000313" key="16">
    <source>
        <dbReference type="Proteomes" id="UP000326759"/>
    </source>
</evidence>
<dbReference type="FunFam" id="2.60.120.920:FF:000005">
    <property type="entry name" value="Putative E3 ubiquitin-protein ligase NEURL1B"/>
    <property type="match status" value="2"/>
</dbReference>
<sequence length="585" mass="65141">MPALCLEPIIPEPPTVSCVSTVPILKKMKVLKRFKKKMGLASRPETSSLPPLLFHPVCGDNVRIEGNGRIARRVESFCKGISFSNRSVKVGEKVFVKLIEISTNWSGIIRFGFTSEDPAGLKDSLPKYACPDLTSKPGYWAKALSERFAVEGLVLFYYVTSAGDVHFGINNEERGVFFSGVETKTPLWSIIDVYGNSTGIEFLDPLAMLNNRVRIVNDLRPCSNTFQSHIITSQDPPRPVTNSCRSSVDVENLQPSLAQLALTSGMPRYYSSSLFIQFPFHRVKGRHVIFNEDRTIVSRVESEYSHGYVFTSRPIRSGENFVIKVQETEPMYVGALAFGLTAANPAGLDSADLPEDCDLLLDRPEYWVVSKDVASSPVLGDELAFGLTSDGKVTLSKNGGPPQTVMHVDNTLQLWAFFDVYGNTKKIKMLGSISDSSNANSVPRQSSPQHSRNITTENYLSIRRNEPLPGRHSQTVGISDLPTTPPREILHVRECVTQPKESQIHVVNQTGREFYSHIMQFNPVSTLNQHECTVCYEKAVDSVLYVCGHMCMCYECALQQWRGRGGGLCPICRAPIRDVIRTYRS</sequence>
<dbReference type="PANTHER" id="PTHR12429:SF6">
    <property type="entry name" value="PROTEIN NEURALIZED"/>
    <property type="match status" value="1"/>
</dbReference>
<dbReference type="InterPro" id="IPR037962">
    <property type="entry name" value="Neuralized"/>
</dbReference>
<dbReference type="GO" id="GO:0005634">
    <property type="term" value="C:nucleus"/>
    <property type="evidence" value="ECO:0007669"/>
    <property type="project" value="UniProtKB-SubCell"/>
</dbReference>
<keyword evidence="7" id="KW-0238">DNA-binding</keyword>
<proteinExistence type="predicted"/>
<feature type="region of interest" description="Disordered" evidence="12">
    <location>
        <begin position="434"/>
        <end position="454"/>
    </location>
</feature>
<evidence type="ECO:0000256" key="4">
    <source>
        <dbReference type="ARBA" id="ARBA00022737"/>
    </source>
</evidence>
<dbReference type="InterPro" id="IPR013083">
    <property type="entry name" value="Znf_RING/FYVE/PHD"/>
</dbReference>
<evidence type="ECO:0000259" key="14">
    <source>
        <dbReference type="PROSITE" id="PS51065"/>
    </source>
</evidence>
<dbReference type="PROSITE" id="PS50089">
    <property type="entry name" value="ZF_RING_2"/>
    <property type="match status" value="1"/>
</dbReference>
<dbReference type="SMART" id="SM00588">
    <property type="entry name" value="NEUZ"/>
    <property type="match status" value="2"/>
</dbReference>
<evidence type="ECO:0000256" key="10">
    <source>
        <dbReference type="ARBA" id="ARBA00068495"/>
    </source>
</evidence>
<keyword evidence="8" id="KW-0539">Nucleus</keyword>
<evidence type="ECO:0000259" key="13">
    <source>
        <dbReference type="PROSITE" id="PS50089"/>
    </source>
</evidence>
<evidence type="ECO:0000256" key="2">
    <source>
        <dbReference type="ARBA" id="ARBA00022473"/>
    </source>
</evidence>
<evidence type="ECO:0000256" key="9">
    <source>
        <dbReference type="ARBA" id="ARBA00058903"/>
    </source>
</evidence>
<dbReference type="Pfam" id="PF13920">
    <property type="entry name" value="zf-C3HC4_3"/>
    <property type="match status" value="1"/>
</dbReference>
<keyword evidence="6" id="KW-0862">Zinc</keyword>
<evidence type="ECO:0000256" key="6">
    <source>
        <dbReference type="ARBA" id="ARBA00022833"/>
    </source>
</evidence>
<dbReference type="AlphaFoldDB" id="A0A5N5TD69"/>
<dbReference type="PROSITE" id="PS51065">
    <property type="entry name" value="NHR"/>
    <property type="match status" value="2"/>
</dbReference>
<accession>A0A5N5TD69</accession>
<keyword evidence="3" id="KW-0479">Metal-binding</keyword>
<dbReference type="GO" id="GO:0061630">
    <property type="term" value="F:ubiquitin protein ligase activity"/>
    <property type="evidence" value="ECO:0007669"/>
    <property type="project" value="TreeGrafter"/>
</dbReference>